<dbReference type="GeneID" id="24164576"/>
<evidence type="ECO:0000313" key="3">
    <source>
        <dbReference type="Proteomes" id="UP000001261"/>
    </source>
</evidence>
<dbReference type="RefSeq" id="XP_004445237.1">
    <property type="nucleotide sequence ID" value="XM_004445180.1"/>
</dbReference>
<dbReference type="InParanoid" id="A0A0D8JVW1"/>
<proteinExistence type="predicted"/>
<feature type="region of interest" description="Disordered" evidence="1">
    <location>
        <begin position="21"/>
        <end position="61"/>
    </location>
</feature>
<evidence type="ECO:0000256" key="1">
    <source>
        <dbReference type="SAM" id="MobiDB-lite"/>
    </source>
</evidence>
<name>A0A0D8JVW1_COCIM</name>
<reference evidence="3" key="1">
    <citation type="journal article" date="2009" name="Genome Res.">
        <title>Comparative genomic analyses of the human fungal pathogens Coccidioides and their relatives.</title>
        <authorList>
            <person name="Sharpton T.J."/>
            <person name="Stajich J.E."/>
            <person name="Rounsley S.D."/>
            <person name="Gardner M.J."/>
            <person name="Wortman J.R."/>
            <person name="Jordar V.S."/>
            <person name="Maiti R."/>
            <person name="Kodira C.D."/>
            <person name="Neafsey D.E."/>
            <person name="Zeng Q."/>
            <person name="Hung C.-Y."/>
            <person name="McMahan C."/>
            <person name="Muszewska A."/>
            <person name="Grynberg M."/>
            <person name="Mandel M.A."/>
            <person name="Kellner E.M."/>
            <person name="Barker B.M."/>
            <person name="Galgiani J.N."/>
            <person name="Orbach M.J."/>
            <person name="Kirkland T.N."/>
            <person name="Cole G.T."/>
            <person name="Henn M.R."/>
            <person name="Birren B.W."/>
            <person name="Taylor J.W."/>
        </authorList>
    </citation>
    <scope>NUCLEOTIDE SEQUENCE [LARGE SCALE GENOMIC DNA]</scope>
    <source>
        <strain evidence="3">RS</strain>
    </source>
</reference>
<evidence type="ECO:0000313" key="2">
    <source>
        <dbReference type="EMBL" id="KJF60418.1"/>
    </source>
</evidence>
<sequence>MGRKFLAEGYTLAISETVSTRPRCSEYRSGNGEKPRSPPEPAGHSALSQNHTEDVGHSHHTPTRCLWAPKCVVTAVAKYDHMLGWEKDSISNGAASIGRMIAPSNREMRSAYEVLKVEAPRRPVDGLVYAYAELVNPAGQAMIRTNILRILLPWTHHIVDNTSSPSNRMSNALMASRGTHFQSARRATHLA</sequence>
<dbReference type="KEGG" id="cim:CIMG_12949"/>
<keyword evidence="3" id="KW-1185">Reference proteome</keyword>
<accession>A0A0D8JVW1</accession>
<feature type="compositionally biased region" description="Basic and acidic residues" evidence="1">
    <location>
        <begin position="23"/>
        <end position="37"/>
    </location>
</feature>
<dbReference type="AlphaFoldDB" id="A0A0D8JVW1"/>
<gene>
    <name evidence="2" type="ORF">CIMG_12949</name>
</gene>
<dbReference type="Proteomes" id="UP000001261">
    <property type="component" value="Unassembled WGS sequence"/>
</dbReference>
<dbReference type="EMBL" id="GG704912">
    <property type="protein sequence ID" value="KJF60418.1"/>
    <property type="molecule type" value="Genomic_DNA"/>
</dbReference>
<organism evidence="2 3">
    <name type="scientific">Coccidioides immitis (strain RS)</name>
    <name type="common">Valley fever fungus</name>
    <dbReference type="NCBI Taxonomy" id="246410"/>
    <lineage>
        <taxon>Eukaryota</taxon>
        <taxon>Fungi</taxon>
        <taxon>Dikarya</taxon>
        <taxon>Ascomycota</taxon>
        <taxon>Pezizomycotina</taxon>
        <taxon>Eurotiomycetes</taxon>
        <taxon>Eurotiomycetidae</taxon>
        <taxon>Onygenales</taxon>
        <taxon>Onygenaceae</taxon>
        <taxon>Coccidioides</taxon>
    </lineage>
</organism>
<dbReference type="VEuPathDB" id="FungiDB:CIMG_12949"/>
<protein>
    <submittedName>
        <fullName evidence="2">Uncharacterized protein</fullName>
    </submittedName>
</protein>
<reference evidence="3" key="2">
    <citation type="journal article" date="2010" name="Genome Res.">
        <title>Population genomic sequencing of Coccidioides fungi reveals recent hybridization and transposon control.</title>
        <authorList>
            <person name="Neafsey D.E."/>
            <person name="Barker B.M."/>
            <person name="Sharpton T.J."/>
            <person name="Stajich J.E."/>
            <person name="Park D.J."/>
            <person name="Whiston E."/>
            <person name="Hung C.-Y."/>
            <person name="McMahan C."/>
            <person name="White J."/>
            <person name="Sykes S."/>
            <person name="Heiman D."/>
            <person name="Young S."/>
            <person name="Zeng Q."/>
            <person name="Abouelleil A."/>
            <person name="Aftuck L."/>
            <person name="Bessette D."/>
            <person name="Brown A."/>
            <person name="FitzGerald M."/>
            <person name="Lui A."/>
            <person name="Macdonald J.P."/>
            <person name="Priest M."/>
            <person name="Orbach M.J."/>
            <person name="Galgiani J.N."/>
            <person name="Kirkland T.N."/>
            <person name="Cole G.T."/>
            <person name="Birren B.W."/>
            <person name="Henn M.R."/>
            <person name="Taylor J.W."/>
            <person name="Rounsley S.D."/>
        </authorList>
    </citation>
    <scope>GENOME REANNOTATION</scope>
    <source>
        <strain evidence="3">RS</strain>
    </source>
</reference>